<feature type="compositionally biased region" description="Basic and acidic residues" evidence="1">
    <location>
        <begin position="119"/>
        <end position="131"/>
    </location>
</feature>
<keyword evidence="3" id="KW-1185">Reference proteome</keyword>
<evidence type="ECO:0000256" key="1">
    <source>
        <dbReference type="SAM" id="MobiDB-lite"/>
    </source>
</evidence>
<name>A0A5C2S4P7_9APHY</name>
<dbReference type="OrthoDB" id="3053346at2759"/>
<organism evidence="2 3">
    <name type="scientific">Lentinus tigrinus ALCF2SS1-6</name>
    <dbReference type="NCBI Taxonomy" id="1328759"/>
    <lineage>
        <taxon>Eukaryota</taxon>
        <taxon>Fungi</taxon>
        <taxon>Dikarya</taxon>
        <taxon>Basidiomycota</taxon>
        <taxon>Agaricomycotina</taxon>
        <taxon>Agaricomycetes</taxon>
        <taxon>Polyporales</taxon>
        <taxon>Polyporaceae</taxon>
        <taxon>Lentinus</taxon>
    </lineage>
</organism>
<proteinExistence type="predicted"/>
<feature type="region of interest" description="Disordered" evidence="1">
    <location>
        <begin position="1"/>
        <end position="38"/>
    </location>
</feature>
<sequence length="281" mass="32246">MPVAPRLRPVDEHHGATSDMCTPISPNTSHPSGREPLETTPHFPYGNCYHWSDGDCRMDVRVRSRPERFNDDVATTLPARARARLWEYIDEDYGRMERAQALRAKHGIESSIITRTHNRTGDNHSLKREDSPTPTSAASHSINETDTGFGSFGPEAGCVNALRVQEGDLMDDLIDAGLLGDYGDKYDMLPLVDLWLDLPKNLREEDIYMPSGLLAERDAVVRLITEGKRRQKEEAVVLEQHEKRQSWRRRVYRRVLKLRLAVARVRLPRFLRLPWNDSRQV</sequence>
<reference evidence="2" key="1">
    <citation type="journal article" date="2018" name="Genome Biol. Evol.">
        <title>Genomics and development of Lentinus tigrinus, a white-rot wood-decaying mushroom with dimorphic fruiting bodies.</title>
        <authorList>
            <person name="Wu B."/>
            <person name="Xu Z."/>
            <person name="Knudson A."/>
            <person name="Carlson A."/>
            <person name="Chen N."/>
            <person name="Kovaka S."/>
            <person name="LaButti K."/>
            <person name="Lipzen A."/>
            <person name="Pennachio C."/>
            <person name="Riley R."/>
            <person name="Schakwitz W."/>
            <person name="Umezawa K."/>
            <person name="Ohm R.A."/>
            <person name="Grigoriev I.V."/>
            <person name="Nagy L.G."/>
            <person name="Gibbons J."/>
            <person name="Hibbett D."/>
        </authorList>
    </citation>
    <scope>NUCLEOTIDE SEQUENCE [LARGE SCALE GENOMIC DNA]</scope>
    <source>
        <strain evidence="2">ALCF2SS1-6</strain>
    </source>
</reference>
<evidence type="ECO:0000313" key="3">
    <source>
        <dbReference type="Proteomes" id="UP000313359"/>
    </source>
</evidence>
<dbReference type="AlphaFoldDB" id="A0A5C2S4P7"/>
<protein>
    <submittedName>
        <fullName evidence="2">Uncharacterized protein</fullName>
    </submittedName>
</protein>
<gene>
    <name evidence="2" type="ORF">L227DRAFT_200246</name>
</gene>
<evidence type="ECO:0000313" key="2">
    <source>
        <dbReference type="EMBL" id="RPD57874.1"/>
    </source>
</evidence>
<dbReference type="EMBL" id="ML122278">
    <property type="protein sequence ID" value="RPD57874.1"/>
    <property type="molecule type" value="Genomic_DNA"/>
</dbReference>
<dbReference type="Proteomes" id="UP000313359">
    <property type="component" value="Unassembled WGS sequence"/>
</dbReference>
<feature type="compositionally biased region" description="Polar residues" evidence="1">
    <location>
        <begin position="132"/>
        <end position="148"/>
    </location>
</feature>
<feature type="region of interest" description="Disordered" evidence="1">
    <location>
        <begin position="113"/>
        <end position="149"/>
    </location>
</feature>
<accession>A0A5C2S4P7</accession>